<comment type="caution">
    <text evidence="1">The sequence shown here is derived from an EMBL/GenBank/DDBJ whole genome shotgun (WGS) entry which is preliminary data.</text>
</comment>
<proteinExistence type="predicted"/>
<sequence length="76" mass="8583">RTEISEKQRIYDGRTADGFLGGVHHVRREVNQVVDALPEWGCVVDEFRVLDKPSFDVEQLCSYDALGVFTPCIISV</sequence>
<dbReference type="Proteomes" id="UP000236291">
    <property type="component" value="Unassembled WGS sequence"/>
</dbReference>
<feature type="non-terminal residue" evidence="1">
    <location>
        <position position="1"/>
    </location>
</feature>
<protein>
    <submittedName>
        <fullName evidence="1">Uncharacterized protein</fullName>
    </submittedName>
</protein>
<dbReference type="AlphaFoldDB" id="A0A2K3JXI6"/>
<name>A0A2K3JXI6_TRIPR</name>
<evidence type="ECO:0000313" key="1">
    <source>
        <dbReference type="EMBL" id="PNX58773.1"/>
    </source>
</evidence>
<accession>A0A2K3JXI6</accession>
<gene>
    <name evidence="1" type="ORF">L195_g051082</name>
</gene>
<evidence type="ECO:0000313" key="2">
    <source>
        <dbReference type="Proteomes" id="UP000236291"/>
    </source>
</evidence>
<organism evidence="1 2">
    <name type="scientific">Trifolium pratense</name>
    <name type="common">Red clover</name>
    <dbReference type="NCBI Taxonomy" id="57577"/>
    <lineage>
        <taxon>Eukaryota</taxon>
        <taxon>Viridiplantae</taxon>
        <taxon>Streptophyta</taxon>
        <taxon>Embryophyta</taxon>
        <taxon>Tracheophyta</taxon>
        <taxon>Spermatophyta</taxon>
        <taxon>Magnoliopsida</taxon>
        <taxon>eudicotyledons</taxon>
        <taxon>Gunneridae</taxon>
        <taxon>Pentapetalae</taxon>
        <taxon>rosids</taxon>
        <taxon>fabids</taxon>
        <taxon>Fabales</taxon>
        <taxon>Fabaceae</taxon>
        <taxon>Papilionoideae</taxon>
        <taxon>50 kb inversion clade</taxon>
        <taxon>NPAAA clade</taxon>
        <taxon>Hologalegina</taxon>
        <taxon>IRL clade</taxon>
        <taxon>Trifolieae</taxon>
        <taxon>Trifolium</taxon>
    </lineage>
</organism>
<reference evidence="1 2" key="1">
    <citation type="journal article" date="2014" name="Am. J. Bot.">
        <title>Genome assembly and annotation for red clover (Trifolium pratense; Fabaceae).</title>
        <authorList>
            <person name="Istvanek J."/>
            <person name="Jaros M."/>
            <person name="Krenek A."/>
            <person name="Repkova J."/>
        </authorList>
    </citation>
    <scope>NUCLEOTIDE SEQUENCE [LARGE SCALE GENOMIC DNA]</scope>
    <source>
        <strain evidence="2">cv. Tatra</strain>
        <tissue evidence="1">Young leaves</tissue>
    </source>
</reference>
<reference evidence="1 2" key="2">
    <citation type="journal article" date="2017" name="Front. Plant Sci.">
        <title>Gene Classification and Mining of Molecular Markers Useful in Red Clover (Trifolium pratense) Breeding.</title>
        <authorList>
            <person name="Istvanek J."/>
            <person name="Dluhosova J."/>
            <person name="Dluhos P."/>
            <person name="Patkova L."/>
            <person name="Nedelnik J."/>
            <person name="Repkova J."/>
        </authorList>
    </citation>
    <scope>NUCLEOTIDE SEQUENCE [LARGE SCALE GENOMIC DNA]</scope>
    <source>
        <strain evidence="2">cv. Tatra</strain>
        <tissue evidence="1">Young leaves</tissue>
    </source>
</reference>
<dbReference type="EMBL" id="ASHM01079324">
    <property type="protein sequence ID" value="PNX58773.1"/>
    <property type="molecule type" value="Genomic_DNA"/>
</dbReference>